<evidence type="ECO:0000313" key="1">
    <source>
        <dbReference type="EMBL" id="CAL6010826.1"/>
    </source>
</evidence>
<sequence>MSCHYVWGQWYKISSSPPGSVSSASKIIERNYYFPKSKFYLQTVKIKLPSSKCLTSLRVQIRECTYGLISISTMHSRQSQQKYFLDQQYKVSRFLNVICSENVW</sequence>
<organism evidence="1 2">
    <name type="scientific">Hexamita inflata</name>
    <dbReference type="NCBI Taxonomy" id="28002"/>
    <lineage>
        <taxon>Eukaryota</taxon>
        <taxon>Metamonada</taxon>
        <taxon>Diplomonadida</taxon>
        <taxon>Hexamitidae</taxon>
        <taxon>Hexamitinae</taxon>
        <taxon>Hexamita</taxon>
    </lineage>
</organism>
<gene>
    <name evidence="1" type="ORF">HINF_LOCUS22271</name>
</gene>
<keyword evidence="2" id="KW-1185">Reference proteome</keyword>
<protein>
    <submittedName>
        <fullName evidence="1">Hypothetical_protein</fullName>
    </submittedName>
</protein>
<reference evidence="1 2" key="1">
    <citation type="submission" date="2024-07" db="EMBL/GenBank/DDBJ databases">
        <authorList>
            <person name="Akdeniz Z."/>
        </authorList>
    </citation>
    <scope>NUCLEOTIDE SEQUENCE [LARGE SCALE GENOMIC DNA]</scope>
</reference>
<dbReference type="Proteomes" id="UP001642409">
    <property type="component" value="Unassembled WGS sequence"/>
</dbReference>
<proteinExistence type="predicted"/>
<dbReference type="EMBL" id="CAXDID020000062">
    <property type="protein sequence ID" value="CAL6010826.1"/>
    <property type="molecule type" value="Genomic_DNA"/>
</dbReference>
<name>A0ABP1I9L3_9EUKA</name>
<comment type="caution">
    <text evidence="1">The sequence shown here is derived from an EMBL/GenBank/DDBJ whole genome shotgun (WGS) entry which is preliminary data.</text>
</comment>
<accession>A0ABP1I9L3</accession>
<evidence type="ECO:0000313" key="2">
    <source>
        <dbReference type="Proteomes" id="UP001642409"/>
    </source>
</evidence>